<keyword evidence="9 10" id="KW-0131">Cell cycle</keyword>
<evidence type="ECO:0000256" key="10">
    <source>
        <dbReference type="HAMAP-Rule" id="MF_02203"/>
    </source>
</evidence>
<dbReference type="Gene3D" id="3.30.420.270">
    <property type="match status" value="1"/>
</dbReference>
<gene>
    <name evidence="10" type="primary">tolR</name>
    <name evidence="11" type="ORF">PG2T_11450</name>
</gene>
<dbReference type="PANTHER" id="PTHR30558:SF7">
    <property type="entry name" value="TOL-PAL SYSTEM PROTEIN TOLR"/>
    <property type="match status" value="1"/>
</dbReference>
<dbReference type="KEGG" id="gbi:PG2T_11450"/>
<dbReference type="RefSeq" id="WP_068805509.1">
    <property type="nucleotide sequence ID" value="NZ_CP014671.1"/>
</dbReference>
<dbReference type="NCBIfam" id="TIGR02801">
    <property type="entry name" value="tolR"/>
    <property type="match status" value="1"/>
</dbReference>
<feature type="transmembrane region" description="Helical" evidence="10">
    <location>
        <begin position="21"/>
        <end position="40"/>
    </location>
</feature>
<dbReference type="InterPro" id="IPR003400">
    <property type="entry name" value="ExbD"/>
</dbReference>
<keyword evidence="3 10" id="KW-1003">Cell membrane</keyword>
<evidence type="ECO:0000256" key="3">
    <source>
        <dbReference type="ARBA" id="ARBA00022475"/>
    </source>
</evidence>
<keyword evidence="7 10" id="KW-1133">Transmembrane helix</keyword>
<dbReference type="InterPro" id="IPR014168">
    <property type="entry name" value="Tol-Pal_TolR"/>
</dbReference>
<comment type="similarity">
    <text evidence="2 10">Belongs to the ExbD/TolR family.</text>
</comment>
<sequence>MAQTQGRRKRSRVVAEINVVPYIDVMLVLLIIFMITTPLLEQGVKVDLPQTQAEQGEQVEQEKQTPIQVTVDKDGRYYFDFETYRSEESKPEDAERLVALTRVALEKAPDAPVVVRGDKAVPYQAVIDAMALLQQAGAKKVGLITQAAD</sequence>
<accession>A0A1B1YV09</accession>
<dbReference type="GO" id="GO:0051301">
    <property type="term" value="P:cell division"/>
    <property type="evidence" value="ECO:0007669"/>
    <property type="project" value="UniProtKB-UniRule"/>
</dbReference>
<dbReference type="GO" id="GO:0005886">
    <property type="term" value="C:plasma membrane"/>
    <property type="evidence" value="ECO:0007669"/>
    <property type="project" value="UniProtKB-SubCell"/>
</dbReference>
<dbReference type="GO" id="GO:0022857">
    <property type="term" value="F:transmembrane transporter activity"/>
    <property type="evidence" value="ECO:0007669"/>
    <property type="project" value="InterPro"/>
</dbReference>
<dbReference type="GO" id="GO:0015031">
    <property type="term" value="P:protein transport"/>
    <property type="evidence" value="ECO:0007669"/>
    <property type="project" value="InterPro"/>
</dbReference>
<evidence type="ECO:0000313" key="11">
    <source>
        <dbReference type="EMBL" id="ANX04720.1"/>
    </source>
</evidence>
<dbReference type="InParanoid" id="A0A1B1YV09"/>
<keyword evidence="12" id="KW-1185">Reference proteome</keyword>
<evidence type="ECO:0000256" key="8">
    <source>
        <dbReference type="ARBA" id="ARBA00023136"/>
    </source>
</evidence>
<evidence type="ECO:0000256" key="6">
    <source>
        <dbReference type="ARBA" id="ARBA00022692"/>
    </source>
</evidence>
<keyword evidence="5 10" id="KW-0132">Cell division</keyword>
<dbReference type="STRING" id="1810504.PG2T_11450"/>
<dbReference type="PANTHER" id="PTHR30558">
    <property type="entry name" value="EXBD MEMBRANE COMPONENT OF PMF-DRIVEN MACROMOLECULE IMPORT SYSTEM"/>
    <property type="match status" value="1"/>
</dbReference>
<dbReference type="OrthoDB" id="9798629at2"/>
<name>A0A1B1YV09_9GAMM</name>
<proteinExistence type="inferred from homology"/>
<dbReference type="EMBL" id="CP014671">
    <property type="protein sequence ID" value="ANX04720.1"/>
    <property type="molecule type" value="Genomic_DNA"/>
</dbReference>
<dbReference type="FunCoup" id="A0A1B1YV09">
    <property type="interactions" value="134"/>
</dbReference>
<evidence type="ECO:0000256" key="5">
    <source>
        <dbReference type="ARBA" id="ARBA00022618"/>
    </source>
</evidence>
<evidence type="ECO:0000256" key="4">
    <source>
        <dbReference type="ARBA" id="ARBA00022519"/>
    </source>
</evidence>
<keyword evidence="4 10" id="KW-0997">Cell inner membrane</keyword>
<evidence type="ECO:0000256" key="7">
    <source>
        <dbReference type="ARBA" id="ARBA00022989"/>
    </source>
</evidence>
<dbReference type="Pfam" id="PF02472">
    <property type="entry name" value="ExbD"/>
    <property type="match status" value="1"/>
</dbReference>
<evidence type="ECO:0000256" key="1">
    <source>
        <dbReference type="ARBA" id="ARBA00004162"/>
    </source>
</evidence>
<dbReference type="HAMAP" id="MF_02203">
    <property type="entry name" value="TolR"/>
    <property type="match status" value="1"/>
</dbReference>
<comment type="subunit">
    <text evidence="10">The Tol-Pal system is composed of five core proteins: the inner membrane proteins TolA, TolQ and TolR, the periplasmic protein TolB and the outer membrane protein Pal. They form a network linking the inner and outer membranes and the peptidoglycan layer.</text>
</comment>
<dbReference type="AlphaFoldDB" id="A0A1B1YV09"/>
<evidence type="ECO:0000256" key="9">
    <source>
        <dbReference type="ARBA" id="ARBA00023306"/>
    </source>
</evidence>
<comment type="subcellular location">
    <subcellularLocation>
        <location evidence="10">Cell inner membrane</location>
        <topology evidence="10">Single-pass membrane protein</topology>
    </subcellularLocation>
    <subcellularLocation>
        <location evidence="1">Cell membrane</location>
        <topology evidence="1">Single-pass membrane protein</topology>
    </subcellularLocation>
</comment>
<evidence type="ECO:0000256" key="2">
    <source>
        <dbReference type="ARBA" id="ARBA00005811"/>
    </source>
</evidence>
<organism evidence="11 12">
    <name type="scientific">Immundisolibacter cernigliae</name>
    <dbReference type="NCBI Taxonomy" id="1810504"/>
    <lineage>
        <taxon>Bacteria</taxon>
        <taxon>Pseudomonadati</taxon>
        <taxon>Pseudomonadota</taxon>
        <taxon>Gammaproteobacteria</taxon>
        <taxon>Immundisolibacterales</taxon>
        <taxon>Immundisolibacteraceae</taxon>
        <taxon>Immundisolibacter</taxon>
    </lineage>
</organism>
<protein>
    <recommendedName>
        <fullName evidence="10">Tol-Pal system protein TolR</fullName>
    </recommendedName>
</protein>
<evidence type="ECO:0000313" key="12">
    <source>
        <dbReference type="Proteomes" id="UP000092952"/>
    </source>
</evidence>
<reference evidence="12" key="1">
    <citation type="submission" date="2016-03" db="EMBL/GenBank/DDBJ databases">
        <title>Complete genome sequence of Solimmundus cernigliae, representing a novel lineage of polycyclic aromatic hydrocarbon degraders within the Gammaproteobacteria.</title>
        <authorList>
            <person name="Singleton D.R."/>
            <person name="Dickey A.N."/>
            <person name="Scholl E.H."/>
            <person name="Wright F.A."/>
            <person name="Aitken M.D."/>
        </authorList>
    </citation>
    <scope>NUCLEOTIDE SEQUENCE [LARGE SCALE GENOMIC DNA]</scope>
    <source>
        <strain evidence="12">TR3.2</strain>
    </source>
</reference>
<keyword evidence="8 10" id="KW-0472">Membrane</keyword>
<keyword evidence="6 10" id="KW-0812">Transmembrane</keyword>
<dbReference type="Proteomes" id="UP000092952">
    <property type="component" value="Chromosome"/>
</dbReference>
<comment type="function">
    <text evidence="10">Part of the Tol-Pal system, which plays a role in outer membrane invagination during cell division and is important for maintaining outer membrane integrity.</text>
</comment>